<dbReference type="GO" id="GO:0006887">
    <property type="term" value="P:exocytosis"/>
    <property type="evidence" value="ECO:0007669"/>
    <property type="project" value="UniProtKB-KW"/>
</dbReference>
<evidence type="ECO:0000256" key="4">
    <source>
        <dbReference type="SAM" id="MobiDB-lite"/>
    </source>
</evidence>
<dbReference type="Pfam" id="PF06046">
    <property type="entry name" value="Sec6"/>
    <property type="match status" value="1"/>
</dbReference>
<dbReference type="GO" id="GO:0000149">
    <property type="term" value="F:SNARE binding"/>
    <property type="evidence" value="ECO:0007669"/>
    <property type="project" value="TreeGrafter"/>
</dbReference>
<sequence>MEGVGARGGRVGGTTAGLASALEAAADSCAGSRPNEGHGPGKQTRLEEVVARAIRGTMDALEEERTDAEILVREIEESLRSLDTVGENANLWVSTPIRSCMNKLSLLDTHNLDQQQRATLNLLAACHRNLKEVWNDLRECVILEKRAGKATESMRRIMDVQEEGSYRSRAVRLCPEESEGDSGPPPSRQGLSQADSLRLSVCSDEADDLRQRSILLKAYVRLMRAPASPNLVKALKQCFADGRGCYSEFDTLAHGWLEEWTHLTTIMEAVFRAYFSIATQNPGLLLECMKVVEVHENVAADYHRACQRIEKSGVLASKEEKDAVLLHSMMPVLLEAGHASRSTPRPAAGKSPNQVHDNLVDLFVKTVSSSIKKRVVEVARQAFYEETSGDTRSLVLDALVEDLYTHHEDINVLCPERFNMAMTVCTMYSEHLASCLRDLLREIQGSRGQSGAGGAGQDISFSNADILSLITWIERFISATLKISLTKRRSFKTEQDLQSGQVSDTLNGELLSQLDIFRKLYVRRACAKLREWMQGILSKETLCLKELTPEQAEKMSTPLISAGPIDVFSAVQSELHTMLEEVSDPTLAAWSASSIAELILEHSEDFENVVEDIEYDEQRYKGGSDSLERSNSSPAVFAKSIPPFLGRLAVAEPHHQTLETNQVTVEQYCIVANSCAVYHKEASEVVRLVEAKLGVWDLSSTSSATSIVLRDAQRSVKRFENLMKSSIVRFQRSSNLSINFLVKLVLQDIDQTLLDLFGESWLAEGNRCIETCCATFHDYCIDIAEYLQPGVYTEFLRALFDRFVNYYLSGLYSCYSDGRVEANWKKPVKRDVKIATECASVLVSLGGSGLCDTSIVSKGIKDGLKTIVGELAKMIKT</sequence>
<reference evidence="6 7" key="1">
    <citation type="submission" date="2018-07" db="EMBL/GenBank/DDBJ databases">
        <title>The complete nuclear genome of the prasinophyte Chloropicon primus (CCMP1205).</title>
        <authorList>
            <person name="Pombert J.-F."/>
            <person name="Otis C."/>
            <person name="Turmel M."/>
            <person name="Lemieux C."/>
        </authorList>
    </citation>
    <scope>NUCLEOTIDE SEQUENCE [LARGE SCALE GENOMIC DNA]</scope>
    <source>
        <strain evidence="6 7">CCMP1205</strain>
    </source>
</reference>
<dbReference type="EMBL" id="HBHL01007555">
    <property type="protein sequence ID" value="CAD9716048.1"/>
    <property type="molecule type" value="Transcribed_RNA"/>
</dbReference>
<dbReference type="InterPro" id="IPR010326">
    <property type="entry name" value="EXOC3/Sec6"/>
</dbReference>
<keyword evidence="3" id="KW-0268">Exocytosis</keyword>
<evidence type="ECO:0000256" key="3">
    <source>
        <dbReference type="ARBA" id="ARBA00022483"/>
    </source>
</evidence>
<gene>
    <name evidence="6" type="ORF">A3770_09p56520</name>
    <name evidence="5" type="ORF">CPRI1469_LOCUS4904</name>
</gene>
<evidence type="ECO:0000256" key="2">
    <source>
        <dbReference type="ARBA" id="ARBA00022448"/>
    </source>
</evidence>
<keyword evidence="7" id="KW-1185">Reference proteome</keyword>
<accession>A0A5B8MTP9</accession>
<dbReference type="STRING" id="1764295.A0A5B8MTP9"/>
<evidence type="ECO:0000313" key="5">
    <source>
        <dbReference type="EMBL" id="CAD9716048.1"/>
    </source>
</evidence>
<dbReference type="EMBL" id="CP031042">
    <property type="protein sequence ID" value="QDZ23134.1"/>
    <property type="molecule type" value="Genomic_DNA"/>
</dbReference>
<evidence type="ECO:0000256" key="1">
    <source>
        <dbReference type="ARBA" id="ARBA00009447"/>
    </source>
</evidence>
<protein>
    <recommendedName>
        <fullName evidence="8">Exocyst complex component Sec6</fullName>
    </recommendedName>
</protein>
<feature type="region of interest" description="Disordered" evidence="4">
    <location>
        <begin position="174"/>
        <end position="194"/>
    </location>
</feature>
<organism evidence="6 7">
    <name type="scientific">Chloropicon primus</name>
    <dbReference type="NCBI Taxonomy" id="1764295"/>
    <lineage>
        <taxon>Eukaryota</taxon>
        <taxon>Viridiplantae</taxon>
        <taxon>Chlorophyta</taxon>
        <taxon>Chloropicophyceae</taxon>
        <taxon>Chloropicales</taxon>
        <taxon>Chloropicaceae</taxon>
        <taxon>Chloropicon</taxon>
    </lineage>
</organism>
<dbReference type="Proteomes" id="UP000316726">
    <property type="component" value="Chromosome 9"/>
</dbReference>
<reference evidence="5" key="2">
    <citation type="submission" date="2021-01" db="EMBL/GenBank/DDBJ databases">
        <authorList>
            <person name="Corre E."/>
            <person name="Pelletier E."/>
            <person name="Niang G."/>
            <person name="Scheremetjew M."/>
            <person name="Finn R."/>
            <person name="Kale V."/>
            <person name="Holt S."/>
            <person name="Cochrane G."/>
            <person name="Meng A."/>
            <person name="Brown T."/>
            <person name="Cohen L."/>
        </authorList>
    </citation>
    <scope>NUCLEOTIDE SEQUENCE</scope>
    <source>
        <strain evidence="5">CCMP1205</strain>
    </source>
</reference>
<evidence type="ECO:0000313" key="7">
    <source>
        <dbReference type="Proteomes" id="UP000316726"/>
    </source>
</evidence>
<evidence type="ECO:0000313" key="6">
    <source>
        <dbReference type="EMBL" id="QDZ23134.1"/>
    </source>
</evidence>
<dbReference type="GO" id="GO:0051601">
    <property type="term" value="P:exocyst localization"/>
    <property type="evidence" value="ECO:0007669"/>
    <property type="project" value="TreeGrafter"/>
</dbReference>
<evidence type="ECO:0008006" key="8">
    <source>
        <dbReference type="Google" id="ProtNLM"/>
    </source>
</evidence>
<dbReference type="Gene3D" id="1.10.357.70">
    <property type="entry name" value="Exocyst complex component Sec6, C-terminal domain"/>
    <property type="match status" value="1"/>
</dbReference>
<dbReference type="InterPro" id="IPR042532">
    <property type="entry name" value="EXOC3/Sec6_C"/>
</dbReference>
<proteinExistence type="inferred from homology"/>
<dbReference type="AlphaFoldDB" id="A0A5B8MTP9"/>
<comment type="similarity">
    <text evidence="1">Belongs to the SEC6 family.</text>
</comment>
<keyword evidence="2" id="KW-0813">Transport</keyword>
<name>A0A5B8MTP9_9CHLO</name>
<dbReference type="GO" id="GO:0000145">
    <property type="term" value="C:exocyst"/>
    <property type="evidence" value="ECO:0007669"/>
    <property type="project" value="InterPro"/>
</dbReference>
<dbReference type="PANTHER" id="PTHR21292">
    <property type="entry name" value="EXOCYST COMPLEX COMPONENT SEC6-RELATED"/>
    <property type="match status" value="1"/>
</dbReference>
<dbReference type="PANTHER" id="PTHR21292:SF1">
    <property type="entry name" value="EXOCYST COMPLEX COMPONENT 3"/>
    <property type="match status" value="1"/>
</dbReference>